<gene>
    <name evidence="1" type="ORF">MNBD_ALPHA09-1782</name>
</gene>
<reference evidence="1" key="1">
    <citation type="submission" date="2018-06" db="EMBL/GenBank/DDBJ databases">
        <authorList>
            <person name="Zhirakovskaya E."/>
        </authorList>
    </citation>
    <scope>NUCLEOTIDE SEQUENCE</scope>
</reference>
<accession>A0A3B0T7X5</accession>
<dbReference type="Gene3D" id="3.30.1360.120">
    <property type="entry name" value="Probable tRNA modification gtpase trme, domain 1"/>
    <property type="match status" value="1"/>
</dbReference>
<dbReference type="SUPFAM" id="SSF103025">
    <property type="entry name" value="Folate-binding domain"/>
    <property type="match status" value="1"/>
</dbReference>
<sequence>MSELSLAAQSPLGGVELETGGVKIAEITGRAIVSITTPKGGGPTLDTAMASAFKCKLPAAGQSTRSPVAGSQFLWMQSDQIFVLFDHDGPDPVAEVAKRLKGAAYLTDQSDAWAMIAVRGKNSRLALERICPVDLHGAVFLQGAVARTMMEHMAAIILCEGRQEFVLMSPRSSSKSFFHALEISARNIS</sequence>
<dbReference type="AlphaFoldDB" id="A0A3B0T7X5"/>
<protein>
    <recommendedName>
        <fullName evidence="2">Sarcosine oxidase gamma subunit</fullName>
    </recommendedName>
</protein>
<organism evidence="1">
    <name type="scientific">hydrothermal vent metagenome</name>
    <dbReference type="NCBI Taxonomy" id="652676"/>
    <lineage>
        <taxon>unclassified sequences</taxon>
        <taxon>metagenomes</taxon>
        <taxon>ecological metagenomes</taxon>
    </lineage>
</organism>
<proteinExistence type="predicted"/>
<name>A0A3B0T7X5_9ZZZZ</name>
<dbReference type="Gene3D" id="3.30.70.1520">
    <property type="entry name" value="Heterotetrameric sarcosine oxidase"/>
    <property type="match status" value="1"/>
</dbReference>
<dbReference type="InterPro" id="IPR027266">
    <property type="entry name" value="TrmE/GcvT-like"/>
</dbReference>
<evidence type="ECO:0008006" key="2">
    <source>
        <dbReference type="Google" id="ProtNLM"/>
    </source>
</evidence>
<evidence type="ECO:0000313" key="1">
    <source>
        <dbReference type="EMBL" id="VAW12970.1"/>
    </source>
</evidence>
<dbReference type="EMBL" id="UOEM01000057">
    <property type="protein sequence ID" value="VAW12970.1"/>
    <property type="molecule type" value="Genomic_DNA"/>
</dbReference>